<comment type="caution">
    <text evidence="14">The sequence shown here is derived from an EMBL/GenBank/DDBJ whole genome shotgun (WGS) entry which is preliminary data.</text>
</comment>
<comment type="subcellular location">
    <subcellularLocation>
        <location evidence="2">Cell membrane</location>
    </subcellularLocation>
</comment>
<comment type="function">
    <text evidence="11">Glucanases play a role in cell expansion during growth, in cell-cell fusion during mating, and in spore release during sporulation. This enzyme may be involved in beta-glucan degradation. Active on laminarin and lichenan.</text>
</comment>
<evidence type="ECO:0000256" key="12">
    <source>
        <dbReference type="ARBA" id="ARBA00042373"/>
    </source>
</evidence>
<dbReference type="SUPFAM" id="SSF51445">
    <property type="entry name" value="(Trans)glycosidases"/>
    <property type="match status" value="1"/>
</dbReference>
<evidence type="ECO:0000313" key="14">
    <source>
        <dbReference type="EMBL" id="RHZ05137.1"/>
    </source>
</evidence>
<dbReference type="GO" id="GO:0000272">
    <property type="term" value="P:polysaccharide catabolic process"/>
    <property type="evidence" value="ECO:0007669"/>
    <property type="project" value="UniProtKB-KW"/>
</dbReference>
<dbReference type="GO" id="GO:0005886">
    <property type="term" value="C:plasma membrane"/>
    <property type="evidence" value="ECO:0007669"/>
    <property type="project" value="UniProtKB-SubCell"/>
</dbReference>
<dbReference type="InterPro" id="IPR050732">
    <property type="entry name" value="Beta-glucan_modifiers"/>
</dbReference>
<keyword evidence="9" id="KW-0961">Cell wall biogenesis/degradation</keyword>
<proteinExistence type="predicted"/>
<dbReference type="EC" id="3.2.1.39" evidence="3"/>
<dbReference type="EMBL" id="QUTF01017084">
    <property type="protein sequence ID" value="RHZ05137.1"/>
    <property type="molecule type" value="Genomic_DNA"/>
</dbReference>
<accession>A0A418E3I5</accession>
<dbReference type="AlphaFoldDB" id="A0A418E3I5"/>
<evidence type="ECO:0000256" key="1">
    <source>
        <dbReference type="ARBA" id="ARBA00000382"/>
    </source>
</evidence>
<dbReference type="InterPro" id="IPR017853">
    <property type="entry name" value="GH"/>
</dbReference>
<evidence type="ECO:0000256" key="2">
    <source>
        <dbReference type="ARBA" id="ARBA00004236"/>
    </source>
</evidence>
<evidence type="ECO:0000256" key="10">
    <source>
        <dbReference type="ARBA" id="ARBA00023326"/>
    </source>
</evidence>
<evidence type="ECO:0000256" key="8">
    <source>
        <dbReference type="ARBA" id="ARBA00023277"/>
    </source>
</evidence>
<evidence type="ECO:0000313" key="15">
    <source>
        <dbReference type="Proteomes" id="UP000286510"/>
    </source>
</evidence>
<reference evidence="14 15" key="1">
    <citation type="submission" date="2018-08" db="EMBL/GenBank/DDBJ databases">
        <title>Aphanomyces genome sequencing and annotation.</title>
        <authorList>
            <person name="Minardi D."/>
            <person name="Oidtmann B."/>
            <person name="Van Der Giezen M."/>
            <person name="Studholme D.J."/>
        </authorList>
    </citation>
    <scope>NUCLEOTIDE SEQUENCE [LARGE SCALE GENOMIC DNA]</scope>
    <source>
        <strain evidence="14 15">FDL457</strain>
    </source>
</reference>
<sequence>MERGRQCRPRSCRLGTTFVRDGREEKVVDSFPSQFKALRDLVNGTKLIKNDNILGIQVSSEALYRYYVKGAGKTTGSGDRHGIDTVVDHLKTVRSYLRYHNLTFPVVISDIMDMYTRFPELYDEVDVVAVNQFSFWENKTAEEGAHFTFKRFQEQET</sequence>
<evidence type="ECO:0000256" key="9">
    <source>
        <dbReference type="ARBA" id="ARBA00023316"/>
    </source>
</evidence>
<evidence type="ECO:0000256" key="3">
    <source>
        <dbReference type="ARBA" id="ARBA00012780"/>
    </source>
</evidence>
<organism evidence="14 15">
    <name type="scientific">Aphanomyces astaci</name>
    <name type="common">Crayfish plague agent</name>
    <dbReference type="NCBI Taxonomy" id="112090"/>
    <lineage>
        <taxon>Eukaryota</taxon>
        <taxon>Sar</taxon>
        <taxon>Stramenopiles</taxon>
        <taxon>Oomycota</taxon>
        <taxon>Saprolegniomycetes</taxon>
        <taxon>Saprolegniales</taxon>
        <taxon>Verrucalvaceae</taxon>
        <taxon>Aphanomyces</taxon>
    </lineage>
</organism>
<evidence type="ECO:0000256" key="13">
    <source>
        <dbReference type="ARBA" id="ARBA00043078"/>
    </source>
</evidence>
<evidence type="ECO:0000256" key="7">
    <source>
        <dbReference type="ARBA" id="ARBA00023180"/>
    </source>
</evidence>
<evidence type="ECO:0000256" key="4">
    <source>
        <dbReference type="ARBA" id="ARBA00022475"/>
    </source>
</evidence>
<dbReference type="GO" id="GO:0071555">
    <property type="term" value="P:cell wall organization"/>
    <property type="evidence" value="ECO:0007669"/>
    <property type="project" value="UniProtKB-KW"/>
</dbReference>
<evidence type="ECO:0000256" key="6">
    <source>
        <dbReference type="ARBA" id="ARBA00023136"/>
    </source>
</evidence>
<keyword evidence="6" id="KW-0472">Membrane</keyword>
<comment type="catalytic activity">
    <reaction evidence="1">
        <text>Hydrolysis of (1-&gt;3)-beta-D-glucosidic linkages in (1-&gt;3)-beta-D-glucans.</text>
        <dbReference type="EC" id="3.2.1.39"/>
    </reaction>
</comment>
<keyword evidence="5" id="KW-0378">Hydrolase</keyword>
<dbReference type="Proteomes" id="UP000286510">
    <property type="component" value="Unassembled WGS sequence"/>
</dbReference>
<dbReference type="GO" id="GO:0042973">
    <property type="term" value="F:glucan endo-1,3-beta-D-glucosidase activity"/>
    <property type="evidence" value="ECO:0007669"/>
    <property type="project" value="UniProtKB-EC"/>
</dbReference>
<gene>
    <name evidence="14" type="ORF">DYB26_015820</name>
</gene>
<keyword evidence="7" id="KW-0325">Glycoprotein</keyword>
<keyword evidence="10" id="KW-0624">Polysaccharide degradation</keyword>
<protein>
    <recommendedName>
        <fullName evidence="3">glucan endo-1,3-beta-D-glucosidase</fullName>
        <ecNumber evidence="3">3.2.1.39</ecNumber>
    </recommendedName>
    <alternativeName>
        <fullName evidence="13">Endo-1,3-beta-glucanase btgC</fullName>
    </alternativeName>
    <alternativeName>
        <fullName evidence="12">Laminarinase btgC</fullName>
    </alternativeName>
</protein>
<name>A0A418E3I5_APHAT</name>
<keyword evidence="4" id="KW-1003">Cell membrane</keyword>
<evidence type="ECO:0000256" key="5">
    <source>
        <dbReference type="ARBA" id="ARBA00022801"/>
    </source>
</evidence>
<dbReference type="PANTHER" id="PTHR16631">
    <property type="entry name" value="GLUCAN 1,3-BETA-GLUCOSIDASE"/>
    <property type="match status" value="1"/>
</dbReference>
<feature type="non-terminal residue" evidence="14">
    <location>
        <position position="157"/>
    </location>
</feature>
<dbReference type="PANTHER" id="PTHR16631:SF17">
    <property type="entry name" value="GLUCAN ENDO-1,3-BETA-GLUCOSIDASE BTGC"/>
    <property type="match status" value="1"/>
</dbReference>
<evidence type="ECO:0000256" key="11">
    <source>
        <dbReference type="ARBA" id="ARBA00037649"/>
    </source>
</evidence>
<keyword evidence="8" id="KW-0119">Carbohydrate metabolism</keyword>